<dbReference type="GO" id="GO:0008237">
    <property type="term" value="F:metallopeptidase activity"/>
    <property type="evidence" value="ECO:0007669"/>
    <property type="project" value="InterPro"/>
</dbReference>
<comment type="caution">
    <text evidence="1">The sequence shown here is derived from an EMBL/GenBank/DDBJ whole genome shotgun (WGS) entry which is preliminary data.</text>
</comment>
<accession>A0A9D4MKX2</accession>
<evidence type="ECO:0000313" key="1">
    <source>
        <dbReference type="EMBL" id="KAH3877879.1"/>
    </source>
</evidence>
<sequence>MEDVHAMLRDHVSVLNQVFKDVRFPPYTNTQTKQDHVRIQFEIHSIVIYNDSWCGLTSSSICNSSLEYQQVLDSYSETVTYKRLTENSKATINYTDFENADANDYFLSDDYFNNRHGQYCLSVLFTARELYKTTDEGKIPVNGMSMTAELGNSNGVCKEHNFAFVNLYKDAENP</sequence>
<gene>
    <name evidence="1" type="ORF">DPMN_001759</name>
</gene>
<proteinExistence type="predicted"/>
<dbReference type="AlphaFoldDB" id="A0A9D4MKX2"/>
<reference evidence="1" key="2">
    <citation type="submission" date="2020-11" db="EMBL/GenBank/DDBJ databases">
        <authorList>
            <person name="McCartney M.A."/>
            <person name="Auch B."/>
            <person name="Kono T."/>
            <person name="Mallez S."/>
            <person name="Becker A."/>
            <person name="Gohl D.M."/>
            <person name="Silverstein K.A.T."/>
            <person name="Koren S."/>
            <person name="Bechman K.B."/>
            <person name="Herman A."/>
            <person name="Abrahante J.E."/>
            <person name="Garbe J."/>
        </authorList>
    </citation>
    <scope>NUCLEOTIDE SEQUENCE</scope>
    <source>
        <strain evidence="1">Duluth1</strain>
        <tissue evidence="1">Whole animal</tissue>
    </source>
</reference>
<organism evidence="1 2">
    <name type="scientific">Dreissena polymorpha</name>
    <name type="common">Zebra mussel</name>
    <name type="synonym">Mytilus polymorpha</name>
    <dbReference type="NCBI Taxonomy" id="45954"/>
    <lineage>
        <taxon>Eukaryota</taxon>
        <taxon>Metazoa</taxon>
        <taxon>Spiralia</taxon>
        <taxon>Lophotrochozoa</taxon>
        <taxon>Mollusca</taxon>
        <taxon>Bivalvia</taxon>
        <taxon>Autobranchia</taxon>
        <taxon>Heteroconchia</taxon>
        <taxon>Euheterodonta</taxon>
        <taxon>Imparidentia</taxon>
        <taxon>Neoheterodontei</taxon>
        <taxon>Myida</taxon>
        <taxon>Dreissenoidea</taxon>
        <taxon>Dreissenidae</taxon>
        <taxon>Dreissena</taxon>
    </lineage>
</organism>
<reference evidence="1" key="1">
    <citation type="journal article" date="2019" name="bioRxiv">
        <title>The Genome of the Zebra Mussel, Dreissena polymorpha: A Resource for Invasive Species Research.</title>
        <authorList>
            <person name="McCartney M.A."/>
            <person name="Auch B."/>
            <person name="Kono T."/>
            <person name="Mallez S."/>
            <person name="Zhang Y."/>
            <person name="Obille A."/>
            <person name="Becker A."/>
            <person name="Abrahante J.E."/>
            <person name="Garbe J."/>
            <person name="Badalamenti J.P."/>
            <person name="Herman A."/>
            <person name="Mangelson H."/>
            <person name="Liachko I."/>
            <person name="Sullivan S."/>
            <person name="Sone E.D."/>
            <person name="Koren S."/>
            <person name="Silverstein K.A.T."/>
            <person name="Beckman K.B."/>
            <person name="Gohl D.M."/>
        </authorList>
    </citation>
    <scope>NUCLEOTIDE SEQUENCE</scope>
    <source>
        <strain evidence="1">Duluth1</strain>
        <tissue evidence="1">Whole animal</tissue>
    </source>
</reference>
<dbReference type="Proteomes" id="UP000828390">
    <property type="component" value="Unassembled WGS sequence"/>
</dbReference>
<evidence type="ECO:0000313" key="2">
    <source>
        <dbReference type="Proteomes" id="UP000828390"/>
    </source>
</evidence>
<keyword evidence="2" id="KW-1185">Reference proteome</keyword>
<protein>
    <submittedName>
        <fullName evidence="1">Uncharacterized protein</fullName>
    </submittedName>
</protein>
<dbReference type="Gene3D" id="3.40.390.10">
    <property type="entry name" value="Collagenase (Catalytic Domain)"/>
    <property type="match status" value="1"/>
</dbReference>
<dbReference type="OrthoDB" id="6081668at2759"/>
<dbReference type="InterPro" id="IPR024079">
    <property type="entry name" value="MetalloPept_cat_dom_sf"/>
</dbReference>
<name>A0A9D4MKX2_DREPO</name>
<dbReference type="EMBL" id="JAIWYP010000001">
    <property type="protein sequence ID" value="KAH3877879.1"/>
    <property type="molecule type" value="Genomic_DNA"/>
</dbReference>